<comment type="caution">
    <text evidence="4">The sequence shown here is derived from an EMBL/GenBank/DDBJ whole genome shotgun (WGS) entry which is preliminary data.</text>
</comment>
<dbReference type="GO" id="GO:0003677">
    <property type="term" value="F:DNA binding"/>
    <property type="evidence" value="ECO:0007669"/>
    <property type="project" value="UniProtKB-KW"/>
</dbReference>
<dbReference type="InterPro" id="IPR010992">
    <property type="entry name" value="IHF-like_DNA-bd_dom_sf"/>
</dbReference>
<dbReference type="InterPro" id="IPR041607">
    <property type="entry name" value="HU-HIG"/>
</dbReference>
<dbReference type="SUPFAM" id="SSF47729">
    <property type="entry name" value="IHF-like DNA-binding proteins"/>
    <property type="match status" value="1"/>
</dbReference>
<accession>A0AB34PIT6</accession>
<dbReference type="AlphaFoldDB" id="A0AB34PIT6"/>
<evidence type="ECO:0000313" key="4">
    <source>
        <dbReference type="EMBL" id="KGN95305.1"/>
    </source>
</evidence>
<name>A0AB34PIT6_9PORP</name>
<dbReference type="InterPro" id="IPR005902">
    <property type="entry name" value="HU_DNA-bd_put"/>
</dbReference>
<evidence type="ECO:0000256" key="1">
    <source>
        <dbReference type="ARBA" id="ARBA00023125"/>
    </source>
</evidence>
<dbReference type="EMBL" id="JQJC01000010">
    <property type="protein sequence ID" value="KGN95305.1"/>
    <property type="molecule type" value="Genomic_DNA"/>
</dbReference>
<evidence type="ECO:0000259" key="3">
    <source>
        <dbReference type="Pfam" id="PF18291"/>
    </source>
</evidence>
<evidence type="ECO:0000313" key="5">
    <source>
        <dbReference type="Proteomes" id="UP000030136"/>
    </source>
</evidence>
<feature type="domain" description="HU" evidence="3">
    <location>
        <begin position="1"/>
        <end position="125"/>
    </location>
</feature>
<dbReference type="RefSeq" id="WP_036889624.1">
    <property type="nucleotide sequence ID" value="NZ_JQJC01000010.1"/>
</dbReference>
<protein>
    <recommendedName>
        <fullName evidence="3">HU domain-containing protein</fullName>
    </recommendedName>
</protein>
<dbReference type="Pfam" id="PF18291">
    <property type="entry name" value="HU-HIG"/>
    <property type="match status" value="1"/>
</dbReference>
<proteinExistence type="predicted"/>
<reference evidence="4 5" key="1">
    <citation type="submission" date="2014-08" db="EMBL/GenBank/DDBJ databases">
        <title>Porphyromonas crevioricanis strain:COT-253_OH1447 Genome sequencing.</title>
        <authorList>
            <person name="Wallis C."/>
            <person name="Deusch O."/>
            <person name="O'Flynn C."/>
            <person name="Davis I."/>
            <person name="Jospin G."/>
            <person name="Darling A.E."/>
            <person name="Coil D.A."/>
            <person name="Alexiev A."/>
            <person name="Horsfall A."/>
            <person name="Kirkwood N."/>
            <person name="Harris S."/>
            <person name="Eisen J.A."/>
        </authorList>
    </citation>
    <scope>NUCLEOTIDE SEQUENCE [LARGE SCALE GENOMIC DNA]</scope>
    <source>
        <strain evidence="5">COT-253 OH1447</strain>
    </source>
</reference>
<evidence type="ECO:0000256" key="2">
    <source>
        <dbReference type="SAM" id="MobiDB-lite"/>
    </source>
</evidence>
<keyword evidence="1" id="KW-0238">DNA-binding</keyword>
<organism evidence="4 5">
    <name type="scientific">Porphyromonas crevioricanis</name>
    <dbReference type="NCBI Taxonomy" id="393921"/>
    <lineage>
        <taxon>Bacteria</taxon>
        <taxon>Pseudomonadati</taxon>
        <taxon>Bacteroidota</taxon>
        <taxon>Bacteroidia</taxon>
        <taxon>Bacteroidales</taxon>
        <taxon>Porphyromonadaceae</taxon>
        <taxon>Porphyromonas</taxon>
    </lineage>
</organism>
<dbReference type="Proteomes" id="UP000030136">
    <property type="component" value="Unassembled WGS sequence"/>
</dbReference>
<feature type="region of interest" description="Disordered" evidence="2">
    <location>
        <begin position="127"/>
        <end position="153"/>
    </location>
</feature>
<dbReference type="NCBIfam" id="TIGR01201">
    <property type="entry name" value="HU_rel"/>
    <property type="match status" value="1"/>
</dbReference>
<gene>
    <name evidence="4" type="ORF">HQ38_03115</name>
</gene>
<sequence>MPLKFRLVTRDVLVKGQKEKRQIAQTVYSGSSDLDRLSRLIGQISALSEGDVKSVLDTMSRLVARDLIDGRLVSLGDLGRLRLTVRAQAPKADGEFLTRMIRKPGIVFSPGQLIRSELRDVKFMRVDTPTKPAAPNGGSAPSESGDNGGGLGA</sequence>